<dbReference type="InterPro" id="IPR013578">
    <property type="entry name" value="Peptidase_M16C_assoc"/>
</dbReference>
<dbReference type="PANTHER" id="PTHR43016">
    <property type="entry name" value="PRESEQUENCE PROTEASE"/>
    <property type="match status" value="1"/>
</dbReference>
<dbReference type="RefSeq" id="WP_216417310.1">
    <property type="nucleotide sequence ID" value="NZ_JAHLQK010000004.1"/>
</dbReference>
<dbReference type="InterPro" id="IPR007863">
    <property type="entry name" value="Peptidase_M16_C"/>
</dbReference>
<dbReference type="EMBL" id="JAHLQK010000004">
    <property type="protein sequence ID" value="MBU5676949.1"/>
    <property type="molecule type" value="Genomic_DNA"/>
</dbReference>
<dbReference type="InterPro" id="IPR011765">
    <property type="entry name" value="Pept_M16_N"/>
</dbReference>
<protein>
    <submittedName>
        <fullName evidence="2">Insulinase family protein</fullName>
    </submittedName>
</protein>
<accession>A0ABS6G3K3</accession>
<name>A0ABS6G3K3_9FIRM</name>
<dbReference type="Pfam" id="PF00675">
    <property type="entry name" value="Peptidase_M16"/>
    <property type="match status" value="1"/>
</dbReference>
<dbReference type="Pfam" id="PF22516">
    <property type="entry name" value="PreP_C"/>
    <property type="match status" value="1"/>
</dbReference>
<evidence type="ECO:0000259" key="1">
    <source>
        <dbReference type="SMART" id="SM01264"/>
    </source>
</evidence>
<evidence type="ECO:0000313" key="2">
    <source>
        <dbReference type="EMBL" id="MBU5676949.1"/>
    </source>
</evidence>
<feature type="domain" description="Peptidase M16C associated" evidence="1">
    <location>
        <begin position="465"/>
        <end position="715"/>
    </location>
</feature>
<dbReference type="PANTHER" id="PTHR43016:SF13">
    <property type="entry name" value="PRESEQUENCE PROTEASE, MITOCHONDRIAL"/>
    <property type="match status" value="1"/>
</dbReference>
<dbReference type="SMART" id="SM01264">
    <property type="entry name" value="M16C_associated"/>
    <property type="match status" value="1"/>
</dbReference>
<proteinExistence type="predicted"/>
<keyword evidence="3" id="KW-1185">Reference proteome</keyword>
<gene>
    <name evidence="2" type="ORF">KQI88_11025</name>
</gene>
<sequence length="976" mass="112536">MQILNIGNVYNGFQLLEEKRINEVNSIARLFYHNKSGAKLFHLENDDNNKVFSISFRTPPTNNTGLPHILEHAVLCGSKKFPLKDPFIELAKGSLNTYLNAMTFSDKTMYPIASQNDKDFVNLMDVYLDAVLHPNIYNGPESFMQEGWHYELNSQDEPLSIKGVVYNEMKGAFSSPEQVLFRKIEESLFPDTVYRFESGGDPESIPELTYEQFLNFHKTYYHPSNSYIYLYGNGNLMEHLKFIDEKYLNQFDKIQVDSSISIQPSFNQSKEIEEVYSISEDENERNKTFISKNYVIGNSKDSEKVLAFNILNYLLLGSPAAPLKKALIEANIGKDVFGSFDSSIMQPTFSIVVKNSDVENKELFLKVVKDTLENLVDNGIDKKVIEAAINIHEFKLREADYGHRPKGLVYNIKAMNSWLYDEDPWLHLEYEKSLKNIKTALVTNYFERLIKEDILNNLHTSLLILKPKKGLASEKDQEEEKRLQEYKKQLSEDEVIKIIKQKENLGKYQNRIETDEALATIPLLSREDIKREVEDIPLIKFVENDVNILHHSIFTNGIAYVNLFFDTTAVPQELVPYTVLLSSLLGKVRTENHGYEELSNLININTGGIYAKVETYSFKYSHKEFLPKFVLRSSALTSNIKSLFVLLTELINSTKFDESNRIKEVIGETKSRLEMAIFDQGHVMAARRVNSYFSPIGQYIENTYGISYYMFISNLDSEFDEKQEEILENLKKVYNMILNKNNMLISISSDKADFEIVREEAVSLIERLPNCKFEKYKYSFDFAPKNEGLLTSSKVQYVAKGYNFKELGYEYLGHMQVLKTIVSLDYLWNKVRVAGGAYGSLANFSKSGNLIFSSYRDPNLKETLHVYDDMFKYIEAFDADEREMRKYIIGTISNMDTPLSPFMKGDKATSYYISGITLDELQRERDEVLNTTVGDIRKCSILLADSMKKNYLCVLGNERKIKESKEQFNNLVKVFL</sequence>
<comment type="caution">
    <text evidence="2">The sequence shown here is derived from an EMBL/GenBank/DDBJ whole genome shotgun (WGS) entry which is preliminary data.</text>
</comment>
<dbReference type="Pfam" id="PF08367">
    <property type="entry name" value="M16C_assoc"/>
    <property type="match status" value="1"/>
</dbReference>
<dbReference type="InterPro" id="IPR055130">
    <property type="entry name" value="PreP_C"/>
</dbReference>
<organism evidence="2 3">
    <name type="scientific">Alkaliphilus flagellatus</name>
    <dbReference type="NCBI Taxonomy" id="2841507"/>
    <lineage>
        <taxon>Bacteria</taxon>
        <taxon>Bacillati</taxon>
        <taxon>Bacillota</taxon>
        <taxon>Clostridia</taxon>
        <taxon>Peptostreptococcales</taxon>
        <taxon>Natronincolaceae</taxon>
        <taxon>Alkaliphilus</taxon>
    </lineage>
</organism>
<evidence type="ECO:0000313" key="3">
    <source>
        <dbReference type="Proteomes" id="UP000779508"/>
    </source>
</evidence>
<dbReference type="Proteomes" id="UP000779508">
    <property type="component" value="Unassembled WGS sequence"/>
</dbReference>
<reference evidence="2 3" key="1">
    <citation type="submission" date="2021-06" db="EMBL/GenBank/DDBJ databases">
        <authorList>
            <person name="Sun Q."/>
            <person name="Li D."/>
        </authorList>
    </citation>
    <scope>NUCLEOTIDE SEQUENCE [LARGE SCALE GENOMIC DNA]</scope>
    <source>
        <strain evidence="2 3">MSJ-5</strain>
    </source>
</reference>
<dbReference type="Pfam" id="PF05193">
    <property type="entry name" value="Peptidase_M16_C"/>
    <property type="match status" value="1"/>
</dbReference>